<dbReference type="STRING" id="526226.Gbro_3808"/>
<organism evidence="2 3">
    <name type="scientific">Gordonia bronchialis (strain ATCC 25592 / DSM 43247 / BCRC 13721 / JCM 3198 / KCTC 3076 / NBRC 16047 / NCTC 10667)</name>
    <name type="common">Rhodococcus bronchialis</name>
    <dbReference type="NCBI Taxonomy" id="526226"/>
    <lineage>
        <taxon>Bacteria</taxon>
        <taxon>Bacillati</taxon>
        <taxon>Actinomycetota</taxon>
        <taxon>Actinomycetes</taxon>
        <taxon>Mycobacteriales</taxon>
        <taxon>Gordoniaceae</taxon>
        <taxon>Gordonia</taxon>
    </lineage>
</organism>
<evidence type="ECO:0000256" key="1">
    <source>
        <dbReference type="SAM" id="Phobius"/>
    </source>
</evidence>
<evidence type="ECO:0008006" key="4">
    <source>
        <dbReference type="Google" id="ProtNLM"/>
    </source>
</evidence>
<proteinExistence type="predicted"/>
<keyword evidence="1" id="KW-0812">Transmembrane</keyword>
<evidence type="ECO:0000313" key="2">
    <source>
        <dbReference type="EMBL" id="ACY22986.1"/>
    </source>
</evidence>
<protein>
    <recommendedName>
        <fullName evidence="4">DUF4157 domain-containing protein</fullName>
    </recommendedName>
</protein>
<keyword evidence="3" id="KW-1185">Reference proteome</keyword>
<dbReference type="OrthoDB" id="8686772at2"/>
<dbReference type="RefSeq" id="WP_012835489.1">
    <property type="nucleotide sequence ID" value="NC_013441.1"/>
</dbReference>
<name>D0L356_GORB4</name>
<keyword evidence="1" id="KW-1133">Transmembrane helix</keyword>
<dbReference type="HOGENOM" id="CLU_1084882_0_0_11"/>
<dbReference type="AlphaFoldDB" id="D0L356"/>
<dbReference type="eggNOG" id="ENOG502ZM1R">
    <property type="taxonomic scope" value="Bacteria"/>
</dbReference>
<reference evidence="2 3" key="2">
    <citation type="journal article" date="2010" name="Stand. Genomic Sci.">
        <title>Complete genome sequence of Gordonia bronchialis type strain (3410).</title>
        <authorList>
            <person name="Ivanova N."/>
            <person name="Sikorski J."/>
            <person name="Jando M."/>
            <person name="Lapidus A."/>
            <person name="Nolan M."/>
            <person name="Lucas S."/>
            <person name="Del Rio T.G."/>
            <person name="Tice H."/>
            <person name="Copeland A."/>
            <person name="Cheng J.F."/>
            <person name="Chen F."/>
            <person name="Bruce D."/>
            <person name="Goodwin L."/>
            <person name="Pitluck S."/>
            <person name="Mavromatis K."/>
            <person name="Ovchinnikova G."/>
            <person name="Pati A."/>
            <person name="Chen A."/>
            <person name="Palaniappan K."/>
            <person name="Land M."/>
            <person name="Hauser L."/>
            <person name="Chang Y.J."/>
            <person name="Jeffries C.D."/>
            <person name="Chain P."/>
            <person name="Saunders E."/>
            <person name="Han C."/>
            <person name="Detter J.C."/>
            <person name="Brettin T."/>
            <person name="Rohde M."/>
            <person name="Goker M."/>
            <person name="Bristow J."/>
            <person name="Eisen J.A."/>
            <person name="Markowitz V."/>
            <person name="Hugenholtz P."/>
            <person name="Klenk H.P."/>
            <person name="Kyrpides N.C."/>
        </authorList>
    </citation>
    <scope>NUCLEOTIDE SEQUENCE [LARGE SCALE GENOMIC DNA]</scope>
    <source>
        <strain evidence="3">ATCC 25592 / DSM 43247 / BCRC 13721 / JCM 3198 / KCTC 3076 / NBRC 16047 / NCTC 10667</strain>
    </source>
</reference>
<dbReference type="EMBL" id="CP001802">
    <property type="protein sequence ID" value="ACY22986.1"/>
    <property type="molecule type" value="Genomic_DNA"/>
</dbReference>
<evidence type="ECO:0000313" key="3">
    <source>
        <dbReference type="Proteomes" id="UP000001219"/>
    </source>
</evidence>
<dbReference type="Proteomes" id="UP000001219">
    <property type="component" value="Chromosome"/>
</dbReference>
<feature type="transmembrane region" description="Helical" evidence="1">
    <location>
        <begin position="52"/>
        <end position="81"/>
    </location>
</feature>
<dbReference type="KEGG" id="gbr:Gbro_3808"/>
<feature type="transmembrane region" description="Helical" evidence="1">
    <location>
        <begin position="21"/>
        <end position="40"/>
    </location>
</feature>
<accession>D0L356</accession>
<reference evidence="3" key="1">
    <citation type="submission" date="2009-10" db="EMBL/GenBank/DDBJ databases">
        <title>The complete chromosome of Gordonia bronchialis DSM 43247.</title>
        <authorList>
            <consortium name="US DOE Joint Genome Institute (JGI-PGF)"/>
            <person name="Lucas S."/>
            <person name="Copeland A."/>
            <person name="Lapidus A."/>
            <person name="Glavina del Rio T."/>
            <person name="Dalin E."/>
            <person name="Tice H."/>
            <person name="Bruce D."/>
            <person name="Goodwin L."/>
            <person name="Pitluck S."/>
            <person name="Kyrpides N."/>
            <person name="Mavromatis K."/>
            <person name="Ivanova N."/>
            <person name="Ovchinnikova G."/>
            <person name="Saunders E."/>
            <person name="Brettin T."/>
            <person name="Detter J.C."/>
            <person name="Han C."/>
            <person name="Larimer F."/>
            <person name="Land M."/>
            <person name="Hauser L."/>
            <person name="Markowitz V."/>
            <person name="Cheng J.-F."/>
            <person name="Hugenholtz P."/>
            <person name="Woyke T."/>
            <person name="Wu D."/>
            <person name="Jando M."/>
            <person name="Schneider S."/>
            <person name="Goeker M."/>
            <person name="Klenk H.-P."/>
            <person name="Eisen J.A."/>
        </authorList>
    </citation>
    <scope>NUCLEOTIDE SEQUENCE [LARGE SCALE GENOMIC DNA]</scope>
    <source>
        <strain evidence="3">ATCC 25592 / DSM 43247 / BCRC 13721 / JCM 3198 / KCTC 3076 / NBRC 16047 / NCTC 10667</strain>
    </source>
</reference>
<gene>
    <name evidence="2" type="ordered locus">Gbro_3808</name>
</gene>
<keyword evidence="1" id="KW-0472">Membrane</keyword>
<sequence>MSDIDPGRGSAVVIRCATAAARLYGWLLGAVIAAGVRVLGPRARPSGPASTIGVIIGVHVLVLMAWTGPASVVLAIVVALASSREARRRIRHRGLDEAEFAMARCVFGADAHWLERVAITDLAGRNGRAFTVPGVDGRVYCNLGARFDHLDSWAARRLLIHELTHALQIERAASSAHFLAEAMALQARYDLGDDVYALDADTTWETANLEQQATLMERRTPNP</sequence>